<proteinExistence type="predicted"/>
<dbReference type="InterPro" id="IPR056490">
    <property type="entry name" value="Rcc01698_C"/>
</dbReference>
<dbReference type="Pfam" id="PF23666">
    <property type="entry name" value="Rcc01698_C"/>
    <property type="match status" value="1"/>
</dbReference>
<reference evidence="4 5" key="1">
    <citation type="submission" date="2020-03" db="EMBL/GenBank/DDBJ databases">
        <title>Bacterial isolates of synthetic phycosphere.</title>
        <authorList>
            <person name="Fu H."/>
            <person name="Moran M.A."/>
        </authorList>
    </citation>
    <scope>NUCLEOTIDE SEQUENCE [LARGE SCALE GENOMIC DNA]</scope>
    <source>
        <strain evidence="4 5">HF1</strain>
    </source>
</reference>
<feature type="domain" description="Tip attachment protein J" evidence="2">
    <location>
        <begin position="783"/>
        <end position="940"/>
    </location>
</feature>
<dbReference type="InterPro" id="IPR017853">
    <property type="entry name" value="GH"/>
</dbReference>
<dbReference type="InterPro" id="IPR025195">
    <property type="entry name" value="GTA_TIM_dom"/>
</dbReference>
<dbReference type="Proteomes" id="UP000709466">
    <property type="component" value="Unassembled WGS sequence"/>
</dbReference>
<dbReference type="CDD" id="cd19607">
    <property type="entry name" value="GTA_TIM-barrel-like"/>
    <property type="match status" value="1"/>
</dbReference>
<dbReference type="EMBL" id="JAATOP010000005">
    <property type="protein sequence ID" value="NIY72675.1"/>
    <property type="molecule type" value="Genomic_DNA"/>
</dbReference>
<organism evidence="4 5">
    <name type="scientific">Marivivens donghaensis</name>
    <dbReference type="NCBI Taxonomy" id="1699413"/>
    <lineage>
        <taxon>Bacteria</taxon>
        <taxon>Pseudomonadati</taxon>
        <taxon>Pseudomonadota</taxon>
        <taxon>Alphaproteobacteria</taxon>
        <taxon>Rhodobacterales</taxon>
        <taxon>Paracoccaceae</taxon>
        <taxon>Marivivens group</taxon>
        <taxon>Marivivens</taxon>
    </lineage>
</organism>
<evidence type="ECO:0000313" key="5">
    <source>
        <dbReference type="Proteomes" id="UP000709466"/>
    </source>
</evidence>
<dbReference type="Gene3D" id="3.20.20.80">
    <property type="entry name" value="Glycosidases"/>
    <property type="match status" value="1"/>
</dbReference>
<sequence length="1284" mass="138675">MATLVLAAAGSAIGGAVGGTVLGLSAAALGQAAGAALGQMIDQRLLGGSQAVEAGRIDRLRLTSANEGSVIPQIYGRTRVAGQVIWATRFLEDQTTTGGGKNAPTVTEYSYTVSLAIALCEGEISGIGRIWADGAEIAVDDLAIRVYKGTETQRPDPRIEAVEGQGAAPAYRGTAYVVIEDMPLGRFGNRVPQLSFEVFRPSASGEVADLVNGVALIPGTGEYALATTPVNAQDGLGAYRSLNINSPSGKSDLETSLDALECELPNAKSVSVIVSWFGNDLRCGTCRIGPRAENDQQDPEAMAWTVSGADRTAAGLVPYDGGRAVYGGTPCDASVIEAIRAITARGMSAMFYPFILMEQMAQNTLPDPWGSDTQPALPWRGRITTSLAPDQPGSPDGTRTARDEVDAFFGTAQVSDFALSGDRVTYTGPLEWSYRRFILHYAHLCAIAGGVASFCIGSEMRSLTQIRDNKGFPAVEHLRQLAAEVREILPDAQIGYAADWSEYHGYQPAGTADKLFHLDPLWADANVDFIGIDNYMPLSDWRDGNDHADAAWGAIHNADYLAANIEGGEMYDWFYHSPEARDAQIRTPITDGQNEPWIWRAKDIRNWWLNPHYDRVDGIRSDTPTAWEPQSKPIVFTELGCAAIDKATNQPNKFLDPKSSESSLPHYSNGGRDDLIQTQYLRAMHGHYGQAANNPVSALYNGPMVDMTRAHVWAWDSRPFPHFPANAAVWADGDNYARGHWLNGRAASRTLASVVTEVCARSGVTDVDTSRLYGIVRGYASDALTARAALQPLQLAFGFDVVDRDGKLTFISRTTATGEPLDENLLALPDDAATAVERSRSSEAEVAGRIRLGYVESGGDYQDRSAEAIHADDTTRTASRSELPLVLTAGEAGQIADRWLSEARVAREVLRFALPPSQSHLGAGDTVSLNGISYRIDRITHAGLAEVEAVQISPNIYAPSPATDDVVTMRDFVAPVPVTGLFLDLPVMDGEAPHTPHFAALGVPWPGAVLLWHGEDDEDYTLAQTHYTSAIAGELLDPLPPAGCATWDRGPAVRIKLAKGALSSRKVAGLLSGKNLAAVGDGSTGGWELLQFRKATLVAPDTYAIETRLRGRFGTDDIALYGHEAGSLFVLIDKAVQPVDYPETLRGVARHYRYGPAMRAPDDPAFRHVEVACEGRGLRPYAPCHVRQTDDPNGGHRITWIRRTRLGGDDWAGTDVPLSEEKEEYRVRIWVNGQMTREEVTNAPDWHYESHLMQADSAGAGYDVELAQMSARFGAGAARYLKVA</sequence>
<protein>
    <submittedName>
        <fullName evidence="4">Host specificity protein</fullName>
    </submittedName>
</protein>
<feature type="domain" description="Rcc01698-like C-terminal" evidence="3">
    <location>
        <begin position="1030"/>
        <end position="1130"/>
    </location>
</feature>
<evidence type="ECO:0000259" key="2">
    <source>
        <dbReference type="Pfam" id="PF13550"/>
    </source>
</evidence>
<dbReference type="InterPro" id="IPR032876">
    <property type="entry name" value="J_dom"/>
</dbReference>
<dbReference type="Pfam" id="PF13547">
    <property type="entry name" value="GTA_TIM"/>
    <property type="match status" value="1"/>
</dbReference>
<dbReference type="RefSeq" id="WP_167638052.1">
    <property type="nucleotide sequence ID" value="NZ_JAATOP010000005.1"/>
</dbReference>
<evidence type="ECO:0000313" key="4">
    <source>
        <dbReference type="EMBL" id="NIY72675.1"/>
    </source>
</evidence>
<dbReference type="Pfam" id="PF13550">
    <property type="entry name" value="Phage-tail_3"/>
    <property type="match status" value="1"/>
</dbReference>
<name>A0ABX0VY00_9RHOB</name>
<dbReference type="SUPFAM" id="SSF51445">
    <property type="entry name" value="(Trans)glycosidases"/>
    <property type="match status" value="1"/>
</dbReference>
<gene>
    <name evidence="4" type="ORF">HCZ30_09530</name>
</gene>
<feature type="domain" description="GTA TIM-barrel-like" evidence="1">
    <location>
        <begin position="432"/>
        <end position="724"/>
    </location>
</feature>
<evidence type="ECO:0000259" key="3">
    <source>
        <dbReference type="Pfam" id="PF23666"/>
    </source>
</evidence>
<evidence type="ECO:0000259" key="1">
    <source>
        <dbReference type="Pfam" id="PF13547"/>
    </source>
</evidence>
<accession>A0ABX0VY00</accession>
<comment type="caution">
    <text evidence="4">The sequence shown here is derived from an EMBL/GenBank/DDBJ whole genome shotgun (WGS) entry which is preliminary data.</text>
</comment>
<keyword evidence="5" id="KW-1185">Reference proteome</keyword>